<protein>
    <submittedName>
        <fullName evidence="2">Uncharacterized protein</fullName>
    </submittedName>
</protein>
<feature type="compositionally biased region" description="Low complexity" evidence="1">
    <location>
        <begin position="43"/>
        <end position="57"/>
    </location>
</feature>
<dbReference type="AlphaFoldDB" id="A0A0G4NJ93"/>
<accession>A0A0G4NJ93</accession>
<feature type="non-terminal residue" evidence="2">
    <location>
        <position position="1"/>
    </location>
</feature>
<dbReference type="EMBL" id="CVQI01035723">
    <property type="protein sequence ID" value="CRK46503.1"/>
    <property type="molecule type" value="Genomic_DNA"/>
</dbReference>
<evidence type="ECO:0000313" key="3">
    <source>
        <dbReference type="Proteomes" id="UP000045706"/>
    </source>
</evidence>
<organism evidence="2 3">
    <name type="scientific">Verticillium longisporum</name>
    <name type="common">Verticillium dahliae var. longisporum</name>
    <dbReference type="NCBI Taxonomy" id="100787"/>
    <lineage>
        <taxon>Eukaryota</taxon>
        <taxon>Fungi</taxon>
        <taxon>Dikarya</taxon>
        <taxon>Ascomycota</taxon>
        <taxon>Pezizomycotina</taxon>
        <taxon>Sordariomycetes</taxon>
        <taxon>Hypocreomycetidae</taxon>
        <taxon>Glomerellales</taxon>
        <taxon>Plectosphaerellaceae</taxon>
        <taxon>Verticillium</taxon>
    </lineage>
</organism>
<sequence length="69" mass="7882">SPVRRLPARSHLRRRPRQVLCRNPQRHVRHDHARDPAHQHSVQDGPRQGPGPQEGPQAFPDARHDAARG</sequence>
<name>A0A0G4NJ93_VERLO</name>
<proteinExistence type="predicted"/>
<evidence type="ECO:0000313" key="2">
    <source>
        <dbReference type="EMBL" id="CRK46503.1"/>
    </source>
</evidence>
<dbReference type="Proteomes" id="UP000045706">
    <property type="component" value="Unassembled WGS sequence"/>
</dbReference>
<reference evidence="3" key="1">
    <citation type="submission" date="2015-05" db="EMBL/GenBank/DDBJ databases">
        <authorList>
            <person name="Fogelqvist Johan"/>
        </authorList>
    </citation>
    <scope>NUCLEOTIDE SEQUENCE [LARGE SCALE GENOMIC DNA]</scope>
</reference>
<feature type="region of interest" description="Disordered" evidence="1">
    <location>
        <begin position="1"/>
        <end position="69"/>
    </location>
</feature>
<gene>
    <name evidence="2" type="ORF">BN1723_020027</name>
</gene>
<feature type="compositionally biased region" description="Basic residues" evidence="1">
    <location>
        <begin position="1"/>
        <end position="17"/>
    </location>
</feature>
<evidence type="ECO:0000256" key="1">
    <source>
        <dbReference type="SAM" id="MobiDB-lite"/>
    </source>
</evidence>